<dbReference type="Pfam" id="PF07730">
    <property type="entry name" value="HisKA_3"/>
    <property type="match status" value="1"/>
</dbReference>
<evidence type="ECO:0000256" key="6">
    <source>
        <dbReference type="ARBA" id="ARBA00022777"/>
    </source>
</evidence>
<evidence type="ECO:0000256" key="8">
    <source>
        <dbReference type="ARBA" id="ARBA00023012"/>
    </source>
</evidence>
<evidence type="ECO:0000259" key="11">
    <source>
        <dbReference type="Pfam" id="PF02518"/>
    </source>
</evidence>
<protein>
    <recommendedName>
        <fullName evidence="2">histidine kinase</fullName>
        <ecNumber evidence="2">2.7.13.3</ecNumber>
    </recommendedName>
</protein>
<dbReference type="AlphaFoldDB" id="A0A4Q8BBQ6"/>
<feature type="compositionally biased region" description="Low complexity" evidence="9">
    <location>
        <begin position="412"/>
        <end position="421"/>
    </location>
</feature>
<evidence type="ECO:0000256" key="1">
    <source>
        <dbReference type="ARBA" id="ARBA00000085"/>
    </source>
</evidence>
<dbReference type="GO" id="GO:0005524">
    <property type="term" value="F:ATP binding"/>
    <property type="evidence" value="ECO:0007669"/>
    <property type="project" value="UniProtKB-KW"/>
</dbReference>
<feature type="domain" description="Signal transduction histidine kinase subgroup 3 dimerisation and phosphoacceptor" evidence="12">
    <location>
        <begin position="181"/>
        <end position="246"/>
    </location>
</feature>
<dbReference type="SUPFAM" id="SSF55874">
    <property type="entry name" value="ATPase domain of HSP90 chaperone/DNA topoisomerase II/histidine kinase"/>
    <property type="match status" value="1"/>
</dbReference>
<dbReference type="GO" id="GO:0000155">
    <property type="term" value="F:phosphorelay sensor kinase activity"/>
    <property type="evidence" value="ECO:0007669"/>
    <property type="project" value="InterPro"/>
</dbReference>
<keyword evidence="7" id="KW-0067">ATP-binding</keyword>
<dbReference type="PANTHER" id="PTHR24421">
    <property type="entry name" value="NITRATE/NITRITE SENSOR PROTEIN NARX-RELATED"/>
    <property type="match status" value="1"/>
</dbReference>
<dbReference type="InterPro" id="IPR011712">
    <property type="entry name" value="Sig_transdc_His_kin_sub3_dim/P"/>
</dbReference>
<dbReference type="GO" id="GO:0016020">
    <property type="term" value="C:membrane"/>
    <property type="evidence" value="ECO:0007669"/>
    <property type="project" value="InterPro"/>
</dbReference>
<organism evidence="13 14">
    <name type="scientific">Micromonospora kangleipakensis</name>
    <dbReference type="NCBI Taxonomy" id="1077942"/>
    <lineage>
        <taxon>Bacteria</taxon>
        <taxon>Bacillati</taxon>
        <taxon>Actinomycetota</taxon>
        <taxon>Actinomycetes</taxon>
        <taxon>Micromonosporales</taxon>
        <taxon>Micromonosporaceae</taxon>
        <taxon>Micromonospora</taxon>
    </lineage>
</organism>
<dbReference type="Gene3D" id="1.20.5.1930">
    <property type="match status" value="1"/>
</dbReference>
<evidence type="ECO:0000256" key="7">
    <source>
        <dbReference type="ARBA" id="ARBA00022840"/>
    </source>
</evidence>
<keyword evidence="4" id="KW-0808">Transferase</keyword>
<keyword evidence="10" id="KW-1133">Transmembrane helix</keyword>
<keyword evidence="3" id="KW-0597">Phosphoprotein</keyword>
<feature type="transmembrane region" description="Helical" evidence="10">
    <location>
        <begin position="61"/>
        <end position="78"/>
    </location>
</feature>
<feature type="compositionally biased region" description="Low complexity" evidence="9">
    <location>
        <begin position="388"/>
        <end position="405"/>
    </location>
</feature>
<dbReference type="OrthoDB" id="227596at2"/>
<dbReference type="EC" id="2.7.13.3" evidence="2"/>
<feature type="transmembrane region" description="Helical" evidence="10">
    <location>
        <begin position="128"/>
        <end position="149"/>
    </location>
</feature>
<gene>
    <name evidence="13" type="ORF">EV384_2937</name>
</gene>
<dbReference type="InterPro" id="IPR050482">
    <property type="entry name" value="Sensor_HK_TwoCompSys"/>
</dbReference>
<dbReference type="EMBL" id="SHLD01000001">
    <property type="protein sequence ID" value="RZU74469.1"/>
    <property type="molecule type" value="Genomic_DNA"/>
</dbReference>
<accession>A0A4Q8BBQ6</accession>
<dbReference type="Pfam" id="PF02518">
    <property type="entry name" value="HATPase_c"/>
    <property type="match status" value="1"/>
</dbReference>
<comment type="catalytic activity">
    <reaction evidence="1">
        <text>ATP + protein L-histidine = ADP + protein N-phospho-L-histidine.</text>
        <dbReference type="EC" id="2.7.13.3"/>
    </reaction>
</comment>
<keyword evidence="6 13" id="KW-0418">Kinase</keyword>
<comment type="caution">
    <text evidence="13">The sequence shown here is derived from an EMBL/GenBank/DDBJ whole genome shotgun (WGS) entry which is preliminary data.</text>
</comment>
<feature type="region of interest" description="Disordered" evidence="9">
    <location>
        <begin position="160"/>
        <end position="179"/>
    </location>
</feature>
<evidence type="ECO:0000313" key="13">
    <source>
        <dbReference type="EMBL" id="RZU74469.1"/>
    </source>
</evidence>
<reference evidence="13 14" key="1">
    <citation type="submission" date="2019-02" db="EMBL/GenBank/DDBJ databases">
        <title>Sequencing the genomes of 1000 actinobacteria strains.</title>
        <authorList>
            <person name="Klenk H.-P."/>
        </authorList>
    </citation>
    <scope>NUCLEOTIDE SEQUENCE [LARGE SCALE GENOMIC DNA]</scope>
    <source>
        <strain evidence="13 14">DSM 45612</strain>
    </source>
</reference>
<proteinExistence type="predicted"/>
<keyword evidence="14" id="KW-1185">Reference proteome</keyword>
<keyword evidence="5" id="KW-0547">Nucleotide-binding</keyword>
<feature type="domain" description="Histidine kinase/HSP90-like ATPase" evidence="11">
    <location>
        <begin position="300"/>
        <end position="387"/>
    </location>
</feature>
<evidence type="ECO:0000256" key="5">
    <source>
        <dbReference type="ARBA" id="ARBA00022741"/>
    </source>
</evidence>
<feature type="region of interest" description="Disordered" evidence="9">
    <location>
        <begin position="388"/>
        <end position="421"/>
    </location>
</feature>
<feature type="transmembrane region" description="Helical" evidence="10">
    <location>
        <begin position="14"/>
        <end position="34"/>
    </location>
</feature>
<feature type="transmembrane region" description="Helical" evidence="10">
    <location>
        <begin position="40"/>
        <end position="56"/>
    </location>
</feature>
<dbReference type="GO" id="GO:0046983">
    <property type="term" value="F:protein dimerization activity"/>
    <property type="evidence" value="ECO:0007669"/>
    <property type="project" value="InterPro"/>
</dbReference>
<dbReference type="InterPro" id="IPR036890">
    <property type="entry name" value="HATPase_C_sf"/>
</dbReference>
<dbReference type="CDD" id="cd16917">
    <property type="entry name" value="HATPase_UhpB-NarQ-NarX-like"/>
    <property type="match status" value="1"/>
</dbReference>
<name>A0A4Q8BBQ6_9ACTN</name>
<dbReference type="PANTHER" id="PTHR24421:SF10">
    <property type="entry name" value="NITRATE_NITRITE SENSOR PROTEIN NARQ"/>
    <property type="match status" value="1"/>
</dbReference>
<keyword evidence="8" id="KW-0902">Two-component regulatory system</keyword>
<evidence type="ECO:0000256" key="10">
    <source>
        <dbReference type="SAM" id="Phobius"/>
    </source>
</evidence>
<evidence type="ECO:0000256" key="9">
    <source>
        <dbReference type="SAM" id="MobiDB-lite"/>
    </source>
</evidence>
<evidence type="ECO:0000313" key="14">
    <source>
        <dbReference type="Proteomes" id="UP000294114"/>
    </source>
</evidence>
<evidence type="ECO:0000256" key="4">
    <source>
        <dbReference type="ARBA" id="ARBA00022679"/>
    </source>
</evidence>
<keyword evidence="10" id="KW-0812">Transmembrane</keyword>
<dbReference type="InterPro" id="IPR003594">
    <property type="entry name" value="HATPase_dom"/>
</dbReference>
<sequence length="421" mass="44140">MGWVGRLFDARDTVARMLLLDLSGVGYLVFGTQAGRSPTGTQWIFAVVAFAVALVFHRRPLVNLVVQAALLAVAFQVIDDTTINQVGASWALLELALWARRPRTIWLAAGLLVTVDLTDSIGDPLGRLLSGVFGLTVEVGVPLLLGLVIRTTRELGRQAEERAAAEQRRRESESRAARADERSAIARELHDVVAHHVASMVLRVGVARHVLTDLDPRVSEVFDDVHGTGTAALADLRRLVAVLRNPDGVRGDAALTAIEPSALPAALGAAVDRARQAGVTVEADIDPEVGALDAVRGLAVLRLTQEALTNVAKHAGTSALARLSVAVVDGAVHWEVSDNGRGREPAAVPPGGGHGITGMRERVEVLGGQLEAGPTGAGWRVRTVLPAATAATPPAAPLSPAVTPAPREREAPAGPHAPELA</sequence>
<dbReference type="Proteomes" id="UP000294114">
    <property type="component" value="Unassembled WGS sequence"/>
</dbReference>
<dbReference type="Gene3D" id="3.30.565.10">
    <property type="entry name" value="Histidine kinase-like ATPase, C-terminal domain"/>
    <property type="match status" value="1"/>
</dbReference>
<evidence type="ECO:0000256" key="2">
    <source>
        <dbReference type="ARBA" id="ARBA00012438"/>
    </source>
</evidence>
<keyword evidence="10" id="KW-0472">Membrane</keyword>
<evidence type="ECO:0000256" key="3">
    <source>
        <dbReference type="ARBA" id="ARBA00022553"/>
    </source>
</evidence>
<dbReference type="RefSeq" id="WP_130333760.1">
    <property type="nucleotide sequence ID" value="NZ_SHLD01000001.1"/>
</dbReference>
<evidence type="ECO:0000259" key="12">
    <source>
        <dbReference type="Pfam" id="PF07730"/>
    </source>
</evidence>